<proteinExistence type="predicted"/>
<sequence length="109" mass="12609">LSLKPLQLESTFIPPYENKLPIPNIYFSDHPYVFNGSDDLYNYGLLKSYQQYITEDATFSRIFAPSRSLVFTSQHNSSIRDFVNIMDPTYVRTTSNVRDTGELTIDDRS</sequence>
<evidence type="ECO:0000313" key="2">
    <source>
        <dbReference type="Proteomes" id="UP000789920"/>
    </source>
</evidence>
<dbReference type="EMBL" id="CAJVQC010010025">
    <property type="protein sequence ID" value="CAG8611974.1"/>
    <property type="molecule type" value="Genomic_DNA"/>
</dbReference>
<comment type="caution">
    <text evidence="1">The sequence shown here is derived from an EMBL/GenBank/DDBJ whole genome shotgun (WGS) entry which is preliminary data.</text>
</comment>
<accession>A0ACA9MXU8</accession>
<organism evidence="1 2">
    <name type="scientific">Racocetra persica</name>
    <dbReference type="NCBI Taxonomy" id="160502"/>
    <lineage>
        <taxon>Eukaryota</taxon>
        <taxon>Fungi</taxon>
        <taxon>Fungi incertae sedis</taxon>
        <taxon>Mucoromycota</taxon>
        <taxon>Glomeromycotina</taxon>
        <taxon>Glomeromycetes</taxon>
        <taxon>Diversisporales</taxon>
        <taxon>Gigasporaceae</taxon>
        <taxon>Racocetra</taxon>
    </lineage>
</organism>
<feature type="non-terminal residue" evidence="1">
    <location>
        <position position="1"/>
    </location>
</feature>
<gene>
    <name evidence="1" type="ORF">RPERSI_LOCUS6346</name>
</gene>
<dbReference type="Proteomes" id="UP000789920">
    <property type="component" value="Unassembled WGS sequence"/>
</dbReference>
<keyword evidence="2" id="KW-1185">Reference proteome</keyword>
<protein>
    <submittedName>
        <fullName evidence="1">29066_t:CDS:1</fullName>
    </submittedName>
</protein>
<evidence type="ECO:0000313" key="1">
    <source>
        <dbReference type="EMBL" id="CAG8611974.1"/>
    </source>
</evidence>
<name>A0ACA9MXU8_9GLOM</name>
<reference evidence="1" key="1">
    <citation type="submission" date="2021-06" db="EMBL/GenBank/DDBJ databases">
        <authorList>
            <person name="Kallberg Y."/>
            <person name="Tangrot J."/>
            <person name="Rosling A."/>
        </authorList>
    </citation>
    <scope>NUCLEOTIDE SEQUENCE</scope>
    <source>
        <strain evidence="1">MA461A</strain>
    </source>
</reference>